<keyword evidence="8 14" id="KW-0256">Endoplasmic reticulum</keyword>
<dbReference type="InterPro" id="IPR036394">
    <property type="entry name" value="Ribosomal_uL22_sf"/>
</dbReference>
<dbReference type="Gene3D" id="3.90.470.10">
    <property type="entry name" value="Ribosomal protein L22/L17"/>
    <property type="match status" value="1"/>
</dbReference>
<reference evidence="16 17" key="1">
    <citation type="journal article" date="2020" name="ISME J.">
        <title>Uncovering the hidden diversity of litter-decomposition mechanisms in mushroom-forming fungi.</title>
        <authorList>
            <person name="Floudas D."/>
            <person name="Bentzer J."/>
            <person name="Ahren D."/>
            <person name="Johansson T."/>
            <person name="Persson P."/>
            <person name="Tunlid A."/>
        </authorList>
    </citation>
    <scope>NUCLEOTIDE SEQUENCE [LARGE SCALE GENOMIC DNA]</scope>
    <source>
        <strain evidence="16 17">CBS 101986</strain>
    </source>
</reference>
<evidence type="ECO:0000256" key="3">
    <source>
        <dbReference type="ARBA" id="ARBA00004922"/>
    </source>
</evidence>
<evidence type="ECO:0000256" key="14">
    <source>
        <dbReference type="RuleBase" id="RU361143"/>
    </source>
</evidence>
<dbReference type="InterPro" id="IPR007676">
    <property type="entry name" value="Ribophorin_I"/>
</dbReference>
<evidence type="ECO:0000256" key="2">
    <source>
        <dbReference type="ARBA" id="ARBA00004115"/>
    </source>
</evidence>
<dbReference type="GO" id="GO:0018279">
    <property type="term" value="P:protein N-linked glycosylation via asparagine"/>
    <property type="evidence" value="ECO:0007669"/>
    <property type="project" value="TreeGrafter"/>
</dbReference>
<feature type="region of interest" description="Disordered" evidence="15">
    <location>
        <begin position="60"/>
        <end position="115"/>
    </location>
</feature>
<proteinExistence type="inferred from homology"/>
<comment type="function">
    <text evidence="1 14">Subunit of the oligosaccharyl transferase (OST) complex that catalyzes the initial transfer of a defined glycan (Glc(3)Man(9)GlcNAc(2) in eukaryotes) from the lipid carrier dolichol-pyrophosphate to an asparagine residue within an Asn-X-Ser/Thr consensus motif in nascent polypeptide chains, the first step in protein N-glycosylation. N-glycosylation occurs cotranslationally and the complex associates with the Sec61 complex at the channel-forming translocon complex that mediates protein translocation across the endoplasmic reticulum (ER). All subunits are required for a maximal enzyme activity.</text>
</comment>
<dbReference type="PANTHER" id="PTHR21049">
    <property type="entry name" value="RIBOPHORIN I"/>
    <property type="match status" value="1"/>
</dbReference>
<dbReference type="PANTHER" id="PTHR21049:SF0">
    <property type="entry name" value="DOLICHYL-DIPHOSPHOOLIGOSACCHARIDE--PROTEIN GLYCOSYLTRANSFERASE SUBUNIT 1"/>
    <property type="match status" value="1"/>
</dbReference>
<comment type="similarity">
    <text evidence="4 14">Belongs to the OST1 family.</text>
</comment>
<name>A0A8H5F311_9AGAR</name>
<keyword evidence="12 13" id="KW-0687">Ribonucleoprotein</keyword>
<dbReference type="EMBL" id="JAACJJ010000028">
    <property type="protein sequence ID" value="KAF5321717.1"/>
    <property type="molecule type" value="Genomic_DNA"/>
</dbReference>
<keyword evidence="10 14" id="KW-1133">Transmembrane helix</keyword>
<feature type="compositionally biased region" description="Basic residues" evidence="15">
    <location>
        <begin position="97"/>
        <end position="106"/>
    </location>
</feature>
<dbReference type="SUPFAM" id="SSF54843">
    <property type="entry name" value="Ribosomal protein L22"/>
    <property type="match status" value="1"/>
</dbReference>
<sequence>MVTASAEVAHVVSPTVNQGIVRDYSTSSGVAMLTGHYSAFNPIDWVREKVAPTVKEAQTDKEVEAAKERAKKDGVASVFETTPTAPKSPEEKELRAKAKAKGKGTLKPKPDSHKYSTANFKISHRKLNMLGKQIAGKPIDYAILQMQFSEKRASKRIMNMLATARDHAARYKRLDEGKLVISEAWVTKGKRPPIRVEPRGRGHYGTRTHFHSKMSVVLKEGKTIEEEKALARKRKLARIVSAAIVREDKPIRNPSPTWGCHPEWDTLTSLDDELRQALASSHSFENTAIVRTIDLGGSVVHVTTTYAIKALEDGLKTYTVALGKNEKQMTSWLEVTVKGERKALAIKEHGIDDKRTLSVNKTLNIVVESVQTHATWPWPATASQTEDQALKYATGLFVVSPYDTAIQRTKVKALTPRIISYTTPKGVESFVKEGATSKSGATVTYGPFENIPSSTSKTFLESYQQPIVVHYHHDQPVIEVLKLKRSVEISHWGANMNTQDEMTLYNAGPKLKGHFSRIAHQTQTYYKRSTPHILPALTLLLPAGIRDAYYYDLIGNVSTSKLRTAPSVPKSKQGSAFSVFEFRPRYPLLGGWNYSFTLGYDAPLADSTSYNKATGRYTVEVPIMTVVTGAVVNEEELTIVLPEGATDVEFIAPFAAESNWIGTHTTYLDTTGRPYLSFVYKNLTPKHAESIFVSYKVSWSAHFKKPIAVATAFLGLFALGMMARRVNLTLHQEKRKL</sequence>
<dbReference type="UniPathway" id="UPA00378"/>
<comment type="caution">
    <text evidence="16">The sequence shown here is derived from an EMBL/GenBank/DDBJ whole genome shotgun (WGS) entry which is preliminary data.</text>
</comment>
<dbReference type="GO" id="GO:0003735">
    <property type="term" value="F:structural constituent of ribosome"/>
    <property type="evidence" value="ECO:0007669"/>
    <property type="project" value="InterPro"/>
</dbReference>
<keyword evidence="7" id="KW-0732">Signal</keyword>
<protein>
    <recommendedName>
        <fullName evidence="14">Dolichyl-diphosphooligosaccharide--protein glycosyltransferase subunit 1</fullName>
    </recommendedName>
</protein>
<evidence type="ECO:0000313" key="17">
    <source>
        <dbReference type="Proteomes" id="UP000567179"/>
    </source>
</evidence>
<keyword evidence="11 14" id="KW-0472">Membrane</keyword>
<feature type="transmembrane region" description="Helical" evidence="14">
    <location>
        <begin position="707"/>
        <end position="726"/>
    </location>
</feature>
<evidence type="ECO:0000256" key="15">
    <source>
        <dbReference type="SAM" id="MobiDB-lite"/>
    </source>
</evidence>
<dbReference type="InterPro" id="IPR001063">
    <property type="entry name" value="Ribosomal_uL22"/>
</dbReference>
<evidence type="ECO:0000256" key="10">
    <source>
        <dbReference type="ARBA" id="ARBA00022989"/>
    </source>
</evidence>
<evidence type="ECO:0000256" key="7">
    <source>
        <dbReference type="ARBA" id="ARBA00022729"/>
    </source>
</evidence>
<comment type="similarity">
    <text evidence="5 13">Belongs to the universal ribosomal protein uL22 family.</text>
</comment>
<keyword evidence="9 13" id="KW-0689">Ribosomal protein</keyword>
<dbReference type="GO" id="GO:0006412">
    <property type="term" value="P:translation"/>
    <property type="evidence" value="ECO:0007669"/>
    <property type="project" value="InterPro"/>
</dbReference>
<evidence type="ECO:0000256" key="1">
    <source>
        <dbReference type="ARBA" id="ARBA00002791"/>
    </source>
</evidence>
<comment type="subunit">
    <text evidence="14">Component of the oligosaccharyltransferase (OST) complex.</text>
</comment>
<dbReference type="Pfam" id="PF04597">
    <property type="entry name" value="Ribophorin_I"/>
    <property type="match status" value="1"/>
</dbReference>
<keyword evidence="6 14" id="KW-0812">Transmembrane</keyword>
<comment type="subcellular location">
    <subcellularLocation>
        <location evidence="2 14">Endoplasmic reticulum membrane</location>
        <topology evidence="2 14">Single-pass type I membrane protein</topology>
    </subcellularLocation>
</comment>
<evidence type="ECO:0000256" key="11">
    <source>
        <dbReference type="ARBA" id="ARBA00023136"/>
    </source>
</evidence>
<dbReference type="Proteomes" id="UP000567179">
    <property type="component" value="Unassembled WGS sequence"/>
</dbReference>
<accession>A0A8H5F311</accession>
<dbReference type="OrthoDB" id="310030at2759"/>
<dbReference type="Pfam" id="PF00237">
    <property type="entry name" value="Ribosomal_L22"/>
    <property type="match status" value="1"/>
</dbReference>
<evidence type="ECO:0000313" key="16">
    <source>
        <dbReference type="EMBL" id="KAF5321717.1"/>
    </source>
</evidence>
<dbReference type="AlphaFoldDB" id="A0A8H5F311"/>
<evidence type="ECO:0000256" key="12">
    <source>
        <dbReference type="ARBA" id="ARBA00023274"/>
    </source>
</evidence>
<evidence type="ECO:0000256" key="5">
    <source>
        <dbReference type="ARBA" id="ARBA00009451"/>
    </source>
</evidence>
<evidence type="ECO:0000256" key="6">
    <source>
        <dbReference type="ARBA" id="ARBA00022692"/>
    </source>
</evidence>
<comment type="pathway">
    <text evidence="3 14">Protein modification; protein glycosylation.</text>
</comment>
<dbReference type="GO" id="GO:0008250">
    <property type="term" value="C:oligosaccharyltransferase complex"/>
    <property type="evidence" value="ECO:0007669"/>
    <property type="project" value="UniProtKB-UniRule"/>
</dbReference>
<evidence type="ECO:0000256" key="13">
    <source>
        <dbReference type="RuleBase" id="RU004005"/>
    </source>
</evidence>
<feature type="compositionally biased region" description="Basic and acidic residues" evidence="15">
    <location>
        <begin position="60"/>
        <end position="74"/>
    </location>
</feature>
<keyword evidence="17" id="KW-1185">Reference proteome</keyword>
<evidence type="ECO:0000256" key="8">
    <source>
        <dbReference type="ARBA" id="ARBA00022824"/>
    </source>
</evidence>
<dbReference type="GO" id="GO:0005840">
    <property type="term" value="C:ribosome"/>
    <property type="evidence" value="ECO:0007669"/>
    <property type="project" value="UniProtKB-KW"/>
</dbReference>
<evidence type="ECO:0000256" key="9">
    <source>
        <dbReference type="ARBA" id="ARBA00022980"/>
    </source>
</evidence>
<dbReference type="GO" id="GO:1990904">
    <property type="term" value="C:ribonucleoprotein complex"/>
    <property type="evidence" value="ECO:0007669"/>
    <property type="project" value="UniProtKB-KW"/>
</dbReference>
<evidence type="ECO:0000256" key="4">
    <source>
        <dbReference type="ARBA" id="ARBA00008905"/>
    </source>
</evidence>
<organism evidence="16 17">
    <name type="scientific">Psilocybe cf. subviscida</name>
    <dbReference type="NCBI Taxonomy" id="2480587"/>
    <lineage>
        <taxon>Eukaryota</taxon>
        <taxon>Fungi</taxon>
        <taxon>Dikarya</taxon>
        <taxon>Basidiomycota</taxon>
        <taxon>Agaricomycotina</taxon>
        <taxon>Agaricomycetes</taxon>
        <taxon>Agaricomycetidae</taxon>
        <taxon>Agaricales</taxon>
        <taxon>Agaricineae</taxon>
        <taxon>Strophariaceae</taxon>
        <taxon>Psilocybe</taxon>
    </lineage>
</organism>
<gene>
    <name evidence="16" type="ORF">D9619_000941</name>
</gene>